<dbReference type="PANTHER" id="PTHR43377:SF10">
    <property type="entry name" value="BILIVERDIN REDUCTASE"/>
    <property type="match status" value="1"/>
</dbReference>
<evidence type="ECO:0000259" key="3">
    <source>
        <dbReference type="Pfam" id="PF02894"/>
    </source>
</evidence>
<dbReference type="Gene3D" id="3.30.360.10">
    <property type="entry name" value="Dihydrodipicolinate Reductase, domain 2"/>
    <property type="match status" value="1"/>
</dbReference>
<dbReference type="PANTHER" id="PTHR43377">
    <property type="entry name" value="BILIVERDIN REDUCTASE A"/>
    <property type="match status" value="1"/>
</dbReference>
<dbReference type="EMBL" id="DSRU01000321">
    <property type="protein sequence ID" value="HFN00367.1"/>
    <property type="molecule type" value="Genomic_DNA"/>
</dbReference>
<organism evidence="4">
    <name type="scientific">Oscillatoriales cyanobacterium SpSt-418</name>
    <dbReference type="NCBI Taxonomy" id="2282169"/>
    <lineage>
        <taxon>Bacteria</taxon>
        <taxon>Bacillati</taxon>
        <taxon>Cyanobacteriota</taxon>
        <taxon>Cyanophyceae</taxon>
        <taxon>Oscillatoriophycideae</taxon>
        <taxon>Oscillatoriales</taxon>
    </lineage>
</organism>
<sequence length="330" mass="35326">MENLPAPEQARLRVGLVGTGYAAKLRADALVADPRSHLVAIAGSSLERTQEFCEPYAAKALDRWETLVNDPGIDLVVISTVNSVHAAIAQAALSAGKHVVVEYPLALDVAAAEALVQLAAQQQKLLHVEHIELLGGVHQALKANLEAIGQPFYARYVTASPQLPAPQKWTYRHDTFGFPLMGALSRLHRLTDAFGTVTQVSCQSHFVDGTEPYYTACLCSAQLYFANGAIADVVYSKGETIWQAERNLEVQGDRGGLFFVGDAGRLVTASGTQELDVGGRRGLFVKDTTMVLDHLLSGTPLYVTPAESLYTLKVAAAAAKSAATGETVRL</sequence>
<dbReference type="InterPro" id="IPR051450">
    <property type="entry name" value="Gfo/Idh/MocA_Oxidoreductases"/>
</dbReference>
<dbReference type="Pfam" id="PF02894">
    <property type="entry name" value="GFO_IDH_MocA_C"/>
    <property type="match status" value="1"/>
</dbReference>
<comment type="similarity">
    <text evidence="1">Belongs to the Gfo/Idh/MocA family.</text>
</comment>
<name>A0A7C3KGN5_9CYAN</name>
<dbReference type="InterPro" id="IPR036291">
    <property type="entry name" value="NAD(P)-bd_dom_sf"/>
</dbReference>
<dbReference type="SUPFAM" id="SSF51735">
    <property type="entry name" value="NAD(P)-binding Rossmann-fold domains"/>
    <property type="match status" value="1"/>
</dbReference>
<feature type="domain" description="Gfo/Idh/MocA-like oxidoreductase C-terminal" evidence="3">
    <location>
        <begin position="147"/>
        <end position="330"/>
    </location>
</feature>
<comment type="caution">
    <text evidence="4">The sequence shown here is derived from an EMBL/GenBank/DDBJ whole genome shotgun (WGS) entry which is preliminary data.</text>
</comment>
<evidence type="ECO:0000313" key="4">
    <source>
        <dbReference type="EMBL" id="HFN00367.1"/>
    </source>
</evidence>
<dbReference type="InterPro" id="IPR000683">
    <property type="entry name" value="Gfo/Idh/MocA-like_OxRdtase_N"/>
</dbReference>
<dbReference type="Gene3D" id="3.40.50.720">
    <property type="entry name" value="NAD(P)-binding Rossmann-like Domain"/>
    <property type="match status" value="1"/>
</dbReference>
<dbReference type="GO" id="GO:0000166">
    <property type="term" value="F:nucleotide binding"/>
    <property type="evidence" value="ECO:0007669"/>
    <property type="project" value="InterPro"/>
</dbReference>
<evidence type="ECO:0000259" key="2">
    <source>
        <dbReference type="Pfam" id="PF01408"/>
    </source>
</evidence>
<gene>
    <name evidence="4" type="ORF">ENR64_22000</name>
</gene>
<dbReference type="InterPro" id="IPR004104">
    <property type="entry name" value="Gfo/Idh/MocA-like_OxRdtase_C"/>
</dbReference>
<evidence type="ECO:0000256" key="1">
    <source>
        <dbReference type="ARBA" id="ARBA00010928"/>
    </source>
</evidence>
<protein>
    <submittedName>
        <fullName evidence="4">Gfo/Idh/MocA family oxidoreductase</fullName>
    </submittedName>
</protein>
<reference evidence="4" key="1">
    <citation type="journal article" date="2020" name="mSystems">
        <title>Genome- and Community-Level Interaction Insights into Carbon Utilization and Element Cycling Functions of Hydrothermarchaeota in Hydrothermal Sediment.</title>
        <authorList>
            <person name="Zhou Z."/>
            <person name="Liu Y."/>
            <person name="Xu W."/>
            <person name="Pan J."/>
            <person name="Luo Z.H."/>
            <person name="Li M."/>
        </authorList>
    </citation>
    <scope>NUCLEOTIDE SEQUENCE [LARGE SCALE GENOMIC DNA]</scope>
    <source>
        <strain evidence="4">SpSt-418</strain>
    </source>
</reference>
<accession>A0A7C3KGN5</accession>
<feature type="domain" description="Gfo/Idh/MocA-like oxidoreductase N-terminal" evidence="2">
    <location>
        <begin position="12"/>
        <end position="130"/>
    </location>
</feature>
<proteinExistence type="inferred from homology"/>
<dbReference type="Pfam" id="PF01408">
    <property type="entry name" value="GFO_IDH_MocA"/>
    <property type="match status" value="1"/>
</dbReference>
<dbReference type="AlphaFoldDB" id="A0A7C3KGN5"/>